<dbReference type="CDD" id="cd14742">
    <property type="entry name" value="PAAR_RHS"/>
    <property type="match status" value="1"/>
</dbReference>
<dbReference type="Gene3D" id="2.180.10.10">
    <property type="entry name" value="RHS repeat-associated core"/>
    <property type="match status" value="3"/>
</dbReference>
<dbReference type="Pfam" id="PF20148">
    <property type="entry name" value="DUF6531"/>
    <property type="match status" value="1"/>
</dbReference>
<dbReference type="EMBL" id="JSYZ01000014">
    <property type="protein sequence ID" value="KPA89913.1"/>
    <property type="molecule type" value="Genomic_DNA"/>
</dbReference>
<dbReference type="Gene3D" id="2.60.200.60">
    <property type="match status" value="1"/>
</dbReference>
<name>A0A0M9GFT3_9PSED</name>
<sequence>MSDALWAARLGDGLEHTSVMADIVGGVLEVAANVAIGALATAAVVAATGITVATGGLGACLLGAVVGVIVGVVMSKTGADKGLSDMCEGIGNALFPPTVQATIQTGSKNTLTNSIPAARAAGTAPPPAPAGAVPGSEAANVPEEAAAEEESPGFLDMAKGFFSQMWRPTVASPAPGTQPKPLDLVTCTKHSPMPQQYLAEGSEKVSINGQPAVRSGDRSTCDGKVVSSGTISPNVTIGGNSVVVREIRSGKTPGIGLAVTVLMMLKGGKGKFLSNLPCMLLSGVNSFVVSQATGALTRAIAGSPNPVHAATGAKVLGDADELDFVLPGILPIDWQRFYNSRDERQGSLLGSGWSVPYEVCVQVERHPEGGERLIYTDEQARRIDMGTIPLGGAVFSAGEGLAVRRNGNGQLLIESDDGLYRLFEPTLADPAHLRLSQLGDRNDNRLYLDYDESGKLTRLRDTFDQVQVELVYSPQWPQRIVQIERLYPDHQREVLVSYAYDNGGDLAEVRDALGQVQRRFAYDEHRRMVEHQLPTGLRCFYQWAEVGNREWRVIRHWTDDGDEYRFDYDLDSGTTRITDGLKRVSIRRWNPQHQITEYTDNLGQTWQFEWNDERQLLGAIDPQGGQYRYSYDEAGNLSDSLDPLGRSDSTVWLEHWALPLVETDSAGHNWQYRYDPRGNCTHETDPLGQVTQYRYDARGQVVQIIDASGKSKTLHWNDLGQLTEHIDCSGYPTRFGYDRRGYLQVVTDALGERTTYQHDAQGNLLQTTLADGRVERYLRDSSGQLTGHVDPAGHTTTYQYDRRGQVRQRIDAVGRQVQFSYDAYGRLMALTNENGESYRFLWDAGDRLVEQQDLDGSARRYAYDGLDDVTRLEYVPAPFGTGLAAVPSEPVKPIVHRLERDAVGRLVAKVTDDGRTEYSYDPVDQLTAVTFTDNAGQTQSLGFAYDALGQLLEEQSAAGSLQHHYDELGNLQQTQLPDGRRINRLHYGSGHLHQLNLDGQVISDFERDRLHREVLRTQGQLSTRSDYDRSGRLRSRLRRPAGPPSALPAPVQKHFDYDPADNLIGRLDQQPPGDRRQLLHYDATGRILASQDNVQGQSETFAYDAAANLLDGPAAGAGLVVHNKLLTYQDKRYRYDAFGRMIEKRSGSRRVQRFAYDAEHRLIEVHNQDGAKQTVVRMRYDPLGRRIEKTEQDSHGYPLGETRFTWDGLRLLQEHRHSQTSLYLYDDGSYEPLARVDGLGALQKVRYYHNDLNGLPEQLTESDGHTLWQARYRVWGNTLEEVREPYYIEEQNLRFQGQYLDRETGLHYNTFRFYDPDIGRFTTPDPIGLLGGFNLYQYAPNPFEWIDPWGWAPCSATTKKLQAHANAARKAVYKNPQRSLTVKQRAAIKRAYDRGDLGQARSRYRRYVGQRIDAEFKRRVQADPSLAHLNVSKSGQRLPDVYDSKNKSWWDLTTKADWARGTHQRRYGDWGNGYEGVTW</sequence>
<dbReference type="Proteomes" id="UP000037931">
    <property type="component" value="Unassembled WGS sequence"/>
</dbReference>
<dbReference type="InterPro" id="IPR050708">
    <property type="entry name" value="T6SS_VgrG/RHS"/>
</dbReference>
<feature type="domain" description="Teneurin-like YD-shell" evidence="5">
    <location>
        <begin position="734"/>
        <end position="865"/>
    </location>
</feature>
<evidence type="ECO:0000259" key="4">
    <source>
        <dbReference type="Pfam" id="PF20148"/>
    </source>
</evidence>
<dbReference type="InterPro" id="IPR008727">
    <property type="entry name" value="PAAR_motif"/>
</dbReference>
<dbReference type="InterPro" id="IPR031325">
    <property type="entry name" value="RHS_repeat"/>
</dbReference>
<dbReference type="RefSeq" id="WP_081009881.1">
    <property type="nucleotide sequence ID" value="NZ_JSYZ01000014.1"/>
</dbReference>
<feature type="transmembrane region" description="Helical" evidence="3">
    <location>
        <begin position="52"/>
        <end position="74"/>
    </location>
</feature>
<evidence type="ECO:0000256" key="1">
    <source>
        <dbReference type="ARBA" id="ARBA00022737"/>
    </source>
</evidence>
<dbReference type="OrthoDB" id="9816400at2"/>
<dbReference type="NCBIfam" id="TIGR03696">
    <property type="entry name" value="Rhs_assc_core"/>
    <property type="match status" value="1"/>
</dbReference>
<gene>
    <name evidence="6" type="ORF">PF66_03768</name>
</gene>
<dbReference type="InterPro" id="IPR045351">
    <property type="entry name" value="DUF6531"/>
</dbReference>
<dbReference type="PRINTS" id="PR00394">
    <property type="entry name" value="RHSPROTEIN"/>
</dbReference>
<feature type="region of interest" description="Disordered" evidence="2">
    <location>
        <begin position="1016"/>
        <end position="1054"/>
    </location>
</feature>
<dbReference type="PATRIC" id="fig|50340.43.peg.1066"/>
<dbReference type="STRING" id="50340.PF66_03768"/>
<feature type="compositionally biased region" description="Low complexity" evidence="2">
    <location>
        <begin position="130"/>
        <end position="144"/>
    </location>
</feature>
<keyword evidence="3" id="KW-1133">Transmembrane helix</keyword>
<dbReference type="InterPro" id="IPR056823">
    <property type="entry name" value="TEN-like_YD-shell"/>
</dbReference>
<keyword evidence="3" id="KW-0812">Transmembrane</keyword>
<accession>A0A0M9GFT3</accession>
<evidence type="ECO:0000313" key="7">
    <source>
        <dbReference type="Proteomes" id="UP000037931"/>
    </source>
</evidence>
<evidence type="ECO:0000256" key="2">
    <source>
        <dbReference type="SAM" id="MobiDB-lite"/>
    </source>
</evidence>
<feature type="domain" description="Teneurin-like YD-shell" evidence="5">
    <location>
        <begin position="1080"/>
        <end position="1325"/>
    </location>
</feature>
<evidence type="ECO:0000313" key="6">
    <source>
        <dbReference type="EMBL" id="KPA89913.1"/>
    </source>
</evidence>
<feature type="domain" description="DUF6531" evidence="4">
    <location>
        <begin position="305"/>
        <end position="384"/>
    </location>
</feature>
<dbReference type="InterPro" id="IPR022385">
    <property type="entry name" value="Rhs_assc_core"/>
</dbReference>
<reference evidence="6 7" key="1">
    <citation type="journal article" date="2015" name="PLoS ONE">
        <title>Rice-Infecting Pseudomonas Genomes Are Highly Accessorized and Harbor Multiple Putative Virulence Mechanisms to Cause Sheath Brown Rot.</title>
        <authorList>
            <person name="Quibod I.L."/>
            <person name="Grande G."/>
            <person name="Oreiro E.G."/>
            <person name="Borja F.N."/>
            <person name="Dossa G.S."/>
            <person name="Mauleon R."/>
            <person name="Cruz C.V."/>
            <person name="Oliva R."/>
        </authorList>
    </citation>
    <scope>NUCLEOTIDE SEQUENCE [LARGE SCALE GENOMIC DNA]</scope>
    <source>
        <strain evidence="6 7">IRRI 6609</strain>
    </source>
</reference>
<evidence type="ECO:0000259" key="5">
    <source>
        <dbReference type="Pfam" id="PF25023"/>
    </source>
</evidence>
<dbReference type="InterPro" id="IPR006530">
    <property type="entry name" value="YD"/>
</dbReference>
<organism evidence="6 7">
    <name type="scientific">Pseudomonas asplenii</name>
    <dbReference type="NCBI Taxonomy" id="53407"/>
    <lineage>
        <taxon>Bacteria</taxon>
        <taxon>Pseudomonadati</taxon>
        <taxon>Pseudomonadota</taxon>
        <taxon>Gammaproteobacteria</taxon>
        <taxon>Pseudomonadales</taxon>
        <taxon>Pseudomonadaceae</taxon>
        <taxon>Pseudomonas</taxon>
    </lineage>
</organism>
<feature type="region of interest" description="Disordered" evidence="2">
    <location>
        <begin position="118"/>
        <end position="150"/>
    </location>
</feature>
<protein>
    <submittedName>
        <fullName evidence="6">RHS repeat-associated core domain</fullName>
    </submittedName>
</protein>
<comment type="caution">
    <text evidence="6">The sequence shown here is derived from an EMBL/GenBank/DDBJ whole genome shotgun (WGS) entry which is preliminary data.</text>
</comment>
<dbReference type="NCBIfam" id="TIGR01643">
    <property type="entry name" value="YD_repeat_2x"/>
    <property type="match status" value="12"/>
</dbReference>
<dbReference type="Pfam" id="PF05593">
    <property type="entry name" value="RHS_repeat"/>
    <property type="match status" value="3"/>
</dbReference>
<keyword evidence="3" id="KW-0472">Membrane</keyword>
<keyword evidence="7" id="KW-1185">Reference proteome</keyword>
<evidence type="ECO:0000256" key="3">
    <source>
        <dbReference type="SAM" id="Phobius"/>
    </source>
</evidence>
<keyword evidence="1" id="KW-0677">Repeat</keyword>
<dbReference type="PANTHER" id="PTHR32305">
    <property type="match status" value="1"/>
</dbReference>
<dbReference type="Pfam" id="PF05488">
    <property type="entry name" value="PAAR_motif"/>
    <property type="match status" value="1"/>
</dbReference>
<feature type="domain" description="Teneurin-like YD-shell" evidence="5">
    <location>
        <begin position="443"/>
        <end position="641"/>
    </location>
</feature>
<dbReference type="PANTHER" id="PTHR32305:SF15">
    <property type="entry name" value="PROTEIN RHSA-RELATED"/>
    <property type="match status" value="1"/>
</dbReference>
<dbReference type="Pfam" id="PF25023">
    <property type="entry name" value="TEN_YD-shell"/>
    <property type="match status" value="3"/>
</dbReference>
<proteinExistence type="predicted"/>
<feature type="transmembrane region" description="Helical" evidence="3">
    <location>
        <begin position="23"/>
        <end position="45"/>
    </location>
</feature>